<name>A0ABT2A7V1_9BURK</name>
<comment type="caution">
    <text evidence="18">The sequence shown here is derived from an EMBL/GenBank/DDBJ whole genome shotgun (WGS) entry which is preliminary data.</text>
</comment>
<keyword evidence="11 15" id="KW-0133">Cell shape</keyword>
<evidence type="ECO:0000256" key="12">
    <source>
        <dbReference type="ARBA" id="ARBA00022984"/>
    </source>
</evidence>
<comment type="function">
    <text evidence="3 15">Cell wall formation.</text>
</comment>
<comment type="subcellular location">
    <subcellularLocation>
        <location evidence="4 15">Cytoplasm</location>
    </subcellularLocation>
</comment>
<evidence type="ECO:0000256" key="8">
    <source>
        <dbReference type="ARBA" id="ARBA00022598"/>
    </source>
</evidence>
<evidence type="ECO:0000256" key="2">
    <source>
        <dbReference type="ARBA" id="ARBA00001946"/>
    </source>
</evidence>
<evidence type="ECO:0000256" key="4">
    <source>
        <dbReference type="ARBA" id="ARBA00004496"/>
    </source>
</evidence>
<dbReference type="PROSITE" id="PS00844">
    <property type="entry name" value="DALA_DALA_LIGASE_2"/>
    <property type="match status" value="1"/>
</dbReference>
<keyword evidence="9 16" id="KW-0547">Nucleotide-binding</keyword>
<keyword evidence="8 15" id="KW-0436">Ligase</keyword>
<dbReference type="Gene3D" id="3.30.470.20">
    <property type="entry name" value="ATP-grasp fold, B domain"/>
    <property type="match status" value="1"/>
</dbReference>
<comment type="pathway">
    <text evidence="15">Cell wall biogenesis; peptidoglycan biosynthesis.</text>
</comment>
<dbReference type="Pfam" id="PF01820">
    <property type="entry name" value="Dala_Dala_lig_N"/>
    <property type="match status" value="1"/>
</dbReference>
<dbReference type="PROSITE" id="PS50975">
    <property type="entry name" value="ATP_GRASP"/>
    <property type="match status" value="1"/>
</dbReference>
<dbReference type="SUPFAM" id="SSF52440">
    <property type="entry name" value="PreATP-grasp domain"/>
    <property type="match status" value="1"/>
</dbReference>
<dbReference type="PANTHER" id="PTHR23132:SF23">
    <property type="entry name" value="D-ALANINE--D-ALANINE LIGASE B"/>
    <property type="match status" value="1"/>
</dbReference>
<keyword evidence="19" id="KW-1185">Reference proteome</keyword>
<dbReference type="SUPFAM" id="SSF56059">
    <property type="entry name" value="Glutathione synthetase ATP-binding domain-like"/>
    <property type="match status" value="1"/>
</dbReference>
<dbReference type="EC" id="6.3.2.4" evidence="6 15"/>
<evidence type="ECO:0000256" key="14">
    <source>
        <dbReference type="ARBA" id="ARBA00047614"/>
    </source>
</evidence>
<organism evidence="18 19">
    <name type="scientific">Massilia norwichensis</name>
    <dbReference type="NCBI Taxonomy" id="1442366"/>
    <lineage>
        <taxon>Bacteria</taxon>
        <taxon>Pseudomonadati</taxon>
        <taxon>Pseudomonadota</taxon>
        <taxon>Betaproteobacteria</taxon>
        <taxon>Burkholderiales</taxon>
        <taxon>Oxalobacteraceae</taxon>
        <taxon>Telluria group</taxon>
        <taxon>Massilia</taxon>
    </lineage>
</organism>
<evidence type="ECO:0000313" key="18">
    <source>
        <dbReference type="EMBL" id="MCS0590288.1"/>
    </source>
</evidence>
<dbReference type="InterPro" id="IPR005905">
    <property type="entry name" value="D_ala_D_ala"/>
</dbReference>
<comment type="catalytic activity">
    <reaction evidence="14 15">
        <text>2 D-alanine + ATP = D-alanyl-D-alanine + ADP + phosphate + H(+)</text>
        <dbReference type="Rhea" id="RHEA:11224"/>
        <dbReference type="ChEBI" id="CHEBI:15378"/>
        <dbReference type="ChEBI" id="CHEBI:30616"/>
        <dbReference type="ChEBI" id="CHEBI:43474"/>
        <dbReference type="ChEBI" id="CHEBI:57416"/>
        <dbReference type="ChEBI" id="CHEBI:57822"/>
        <dbReference type="ChEBI" id="CHEBI:456216"/>
        <dbReference type="EC" id="6.3.2.4"/>
    </reaction>
</comment>
<keyword evidence="7 15" id="KW-0963">Cytoplasm</keyword>
<dbReference type="Gene3D" id="3.30.1490.20">
    <property type="entry name" value="ATP-grasp fold, A domain"/>
    <property type="match status" value="1"/>
</dbReference>
<dbReference type="InterPro" id="IPR011127">
    <property type="entry name" value="Dala_Dala_lig_N"/>
</dbReference>
<comment type="similarity">
    <text evidence="5 15">Belongs to the D-alanine--D-alanine ligase family.</text>
</comment>
<evidence type="ECO:0000256" key="15">
    <source>
        <dbReference type="HAMAP-Rule" id="MF_00047"/>
    </source>
</evidence>
<dbReference type="GO" id="GO:0008716">
    <property type="term" value="F:D-alanine-D-alanine ligase activity"/>
    <property type="evidence" value="ECO:0007669"/>
    <property type="project" value="UniProtKB-EC"/>
</dbReference>
<evidence type="ECO:0000256" key="10">
    <source>
        <dbReference type="ARBA" id="ARBA00022840"/>
    </source>
</evidence>
<comment type="cofactor">
    <cofactor evidence="2">
        <name>Mg(2+)</name>
        <dbReference type="ChEBI" id="CHEBI:18420"/>
    </cofactor>
</comment>
<evidence type="ECO:0000313" key="19">
    <source>
        <dbReference type="Proteomes" id="UP001205560"/>
    </source>
</evidence>
<dbReference type="HAMAP" id="MF_00047">
    <property type="entry name" value="Dala_Dala_lig"/>
    <property type="match status" value="1"/>
</dbReference>
<dbReference type="PROSITE" id="PS00843">
    <property type="entry name" value="DALA_DALA_LIGASE_1"/>
    <property type="match status" value="1"/>
</dbReference>
<comment type="cofactor">
    <cofactor evidence="1">
        <name>Mn(2+)</name>
        <dbReference type="ChEBI" id="CHEBI:29035"/>
    </cofactor>
</comment>
<evidence type="ECO:0000256" key="6">
    <source>
        <dbReference type="ARBA" id="ARBA00012216"/>
    </source>
</evidence>
<keyword evidence="12 15" id="KW-0573">Peptidoglycan synthesis</keyword>
<dbReference type="NCBIfam" id="TIGR01205">
    <property type="entry name" value="D_ala_D_alaTIGR"/>
    <property type="match status" value="1"/>
</dbReference>
<proteinExistence type="inferred from homology"/>
<keyword evidence="13 15" id="KW-0961">Cell wall biogenesis/degradation</keyword>
<dbReference type="InterPro" id="IPR016185">
    <property type="entry name" value="PreATP-grasp_dom_sf"/>
</dbReference>
<dbReference type="InterPro" id="IPR000291">
    <property type="entry name" value="D-Ala_lig_Van_CS"/>
</dbReference>
<dbReference type="NCBIfam" id="NF002378">
    <property type="entry name" value="PRK01372.1"/>
    <property type="match status" value="1"/>
</dbReference>
<evidence type="ECO:0000256" key="16">
    <source>
        <dbReference type="PROSITE-ProRule" id="PRU00409"/>
    </source>
</evidence>
<keyword evidence="10 16" id="KW-0067">ATP-binding</keyword>
<gene>
    <name evidence="15" type="primary">ddl</name>
    <name evidence="18" type="ORF">NX782_13915</name>
</gene>
<evidence type="ECO:0000256" key="5">
    <source>
        <dbReference type="ARBA" id="ARBA00010871"/>
    </source>
</evidence>
<dbReference type="EMBL" id="JANUGX010000015">
    <property type="protein sequence ID" value="MCS0590288.1"/>
    <property type="molecule type" value="Genomic_DNA"/>
</dbReference>
<dbReference type="Pfam" id="PF07478">
    <property type="entry name" value="Dala_Dala_lig_C"/>
    <property type="match status" value="1"/>
</dbReference>
<dbReference type="Proteomes" id="UP001205560">
    <property type="component" value="Unassembled WGS sequence"/>
</dbReference>
<protein>
    <recommendedName>
        <fullName evidence="6 15">D-alanine--D-alanine ligase</fullName>
        <ecNumber evidence="6 15">6.3.2.4</ecNumber>
    </recommendedName>
    <alternativeName>
        <fullName evidence="15">D-Ala-D-Ala ligase</fullName>
    </alternativeName>
    <alternativeName>
        <fullName evidence="15">D-alanylalanine synthetase</fullName>
    </alternativeName>
</protein>
<sequence length="334" mass="35199">MMKIAVLFGGLSEERQVSIASAAQIIPALRQSGHDVFSVDTATGRLSLTDEQRLLEAGVAPEPPTSTELATVGAQGVGTRVDTRDIRDADVVLIALHGGAGEDGRIQALLDLAGVPYTGSNHIASAVAMDKDLSKRLFRAAGVPTADWMMSPASAADVERQLGWPVVVKPNKQGSTIDLSVVRAAGELDEALRKAHRYDDEVIIEAFVAGREFTVGILDGTALPVGEIIVSADVFDYKAKYQVNGARELFPAPIPPAQAAQLQAHALRAHAALKLGSYSRVDFRLDDAGNIYCLEANSLPGMTATSLLPQAALAAGMPFAALLDRICRGAVGLR</sequence>
<evidence type="ECO:0000256" key="1">
    <source>
        <dbReference type="ARBA" id="ARBA00001936"/>
    </source>
</evidence>
<dbReference type="PANTHER" id="PTHR23132">
    <property type="entry name" value="D-ALANINE--D-ALANINE LIGASE"/>
    <property type="match status" value="1"/>
</dbReference>
<evidence type="ECO:0000256" key="13">
    <source>
        <dbReference type="ARBA" id="ARBA00023316"/>
    </source>
</evidence>
<dbReference type="InterPro" id="IPR013815">
    <property type="entry name" value="ATP_grasp_subdomain_1"/>
</dbReference>
<accession>A0ABT2A7V1</accession>
<dbReference type="Gene3D" id="3.40.50.20">
    <property type="match status" value="1"/>
</dbReference>
<dbReference type="PIRSF" id="PIRSF039102">
    <property type="entry name" value="Ddl/VanB"/>
    <property type="match status" value="1"/>
</dbReference>
<dbReference type="RefSeq" id="WP_258846068.1">
    <property type="nucleotide sequence ID" value="NZ_JANUGX010000015.1"/>
</dbReference>
<evidence type="ECO:0000256" key="3">
    <source>
        <dbReference type="ARBA" id="ARBA00003921"/>
    </source>
</evidence>
<evidence type="ECO:0000256" key="9">
    <source>
        <dbReference type="ARBA" id="ARBA00022741"/>
    </source>
</evidence>
<reference evidence="18 19" key="1">
    <citation type="submission" date="2022-08" db="EMBL/GenBank/DDBJ databases">
        <title>Reclassification of Massilia species as members of the genera Telluria, Duganella, Pseudoduganella, Mokoshia gen. nov. and Zemynaea gen. nov. using orthogonal and non-orthogonal genome-based approaches.</title>
        <authorList>
            <person name="Bowman J.P."/>
        </authorList>
    </citation>
    <scope>NUCLEOTIDE SEQUENCE [LARGE SCALE GENOMIC DNA]</scope>
    <source>
        <strain evidence="18 19">LMG 28164</strain>
    </source>
</reference>
<feature type="domain" description="ATP-grasp" evidence="17">
    <location>
        <begin position="135"/>
        <end position="328"/>
    </location>
</feature>
<dbReference type="InterPro" id="IPR011095">
    <property type="entry name" value="Dala_Dala_lig_C"/>
</dbReference>
<dbReference type="InterPro" id="IPR011761">
    <property type="entry name" value="ATP-grasp"/>
</dbReference>
<evidence type="ECO:0000256" key="7">
    <source>
        <dbReference type="ARBA" id="ARBA00022490"/>
    </source>
</evidence>
<evidence type="ECO:0000259" key="17">
    <source>
        <dbReference type="PROSITE" id="PS50975"/>
    </source>
</evidence>
<evidence type="ECO:0000256" key="11">
    <source>
        <dbReference type="ARBA" id="ARBA00022960"/>
    </source>
</evidence>